<keyword evidence="3" id="KW-1185">Reference proteome</keyword>
<evidence type="ECO:0000313" key="2">
    <source>
        <dbReference type="EMBL" id="KAL3654822.1"/>
    </source>
</evidence>
<evidence type="ECO:0000256" key="1">
    <source>
        <dbReference type="SAM" id="MobiDB-lite"/>
    </source>
</evidence>
<proteinExistence type="predicted"/>
<comment type="caution">
    <text evidence="2">The sequence shown here is derived from an EMBL/GenBank/DDBJ whole genome shotgun (WGS) entry which is preliminary data.</text>
</comment>
<dbReference type="EMBL" id="JAVIJP010000002">
    <property type="protein sequence ID" value="KAL3654822.1"/>
    <property type="molecule type" value="Genomic_DNA"/>
</dbReference>
<organism evidence="2 3">
    <name type="scientific">Castilleja foliolosa</name>
    <dbReference type="NCBI Taxonomy" id="1961234"/>
    <lineage>
        <taxon>Eukaryota</taxon>
        <taxon>Viridiplantae</taxon>
        <taxon>Streptophyta</taxon>
        <taxon>Embryophyta</taxon>
        <taxon>Tracheophyta</taxon>
        <taxon>Spermatophyta</taxon>
        <taxon>Magnoliopsida</taxon>
        <taxon>eudicotyledons</taxon>
        <taxon>Gunneridae</taxon>
        <taxon>Pentapetalae</taxon>
        <taxon>asterids</taxon>
        <taxon>lamiids</taxon>
        <taxon>Lamiales</taxon>
        <taxon>Orobanchaceae</taxon>
        <taxon>Pedicularideae</taxon>
        <taxon>Castillejinae</taxon>
        <taxon>Castilleja</taxon>
    </lineage>
</organism>
<reference evidence="3" key="1">
    <citation type="journal article" date="2024" name="IScience">
        <title>Strigolactones Initiate the Formation of Haustorium-like Structures in Castilleja.</title>
        <authorList>
            <person name="Buerger M."/>
            <person name="Peterson D."/>
            <person name="Chory J."/>
        </authorList>
    </citation>
    <scope>NUCLEOTIDE SEQUENCE [LARGE SCALE GENOMIC DNA]</scope>
</reference>
<dbReference type="InterPro" id="IPR004242">
    <property type="entry name" value="Transposase_21"/>
</dbReference>
<dbReference type="Pfam" id="PF02992">
    <property type="entry name" value="Transposase_21"/>
    <property type="match status" value="1"/>
</dbReference>
<dbReference type="Proteomes" id="UP001632038">
    <property type="component" value="Unassembled WGS sequence"/>
</dbReference>
<dbReference type="PANTHER" id="PTHR10775">
    <property type="entry name" value="OS08G0208400 PROTEIN"/>
    <property type="match status" value="1"/>
</dbReference>
<protein>
    <submittedName>
        <fullName evidence="2">Uncharacterized protein</fullName>
    </submittedName>
</protein>
<evidence type="ECO:0000313" key="3">
    <source>
        <dbReference type="Proteomes" id="UP001632038"/>
    </source>
</evidence>
<accession>A0ABD3EKV0</accession>
<gene>
    <name evidence="2" type="ORF">CASFOL_000608</name>
</gene>
<sequence length="295" mass="34146">MHASILWTINDFPAYGDLSGWSTKGYMACPSCNKGTYSVRLRKKICYMGHRRSLPKDHPWRKDRKHFNGKREDAEAPKSLTGEDVLSQLEKLPKRIPGKHSTKNIKRGEEELNWTKRSILFELPYWNKLKLRHNLDVMHTENDICESILGTLMNVEGKTKDTVKARLDLEDMKIRKKLHLIKKNNDKYVMPAASYVVTKKERQDFCEFIRSVKFPDGYASNISRCVTKTDQKLSGMKSHDCHVILQRILPPGIRGSLTKEVREVLTELGQFFQHLCCKKLNKTELEKMKELVAAG</sequence>
<dbReference type="PANTHER" id="PTHR10775:SF185">
    <property type="entry name" value="OS08G0208400 PROTEIN"/>
    <property type="match status" value="1"/>
</dbReference>
<feature type="region of interest" description="Disordered" evidence="1">
    <location>
        <begin position="57"/>
        <end position="79"/>
    </location>
</feature>
<dbReference type="AlphaFoldDB" id="A0ABD3EKV0"/>
<name>A0ABD3EKV0_9LAMI</name>